<organism evidence="2 3">
    <name type="scientific">Hypholoma sublateritium (strain FD-334 SS-4)</name>
    <dbReference type="NCBI Taxonomy" id="945553"/>
    <lineage>
        <taxon>Eukaryota</taxon>
        <taxon>Fungi</taxon>
        <taxon>Dikarya</taxon>
        <taxon>Basidiomycota</taxon>
        <taxon>Agaricomycotina</taxon>
        <taxon>Agaricomycetes</taxon>
        <taxon>Agaricomycetidae</taxon>
        <taxon>Agaricales</taxon>
        <taxon>Agaricineae</taxon>
        <taxon>Strophariaceae</taxon>
        <taxon>Hypholoma</taxon>
    </lineage>
</organism>
<dbReference type="EMBL" id="KN817529">
    <property type="protein sequence ID" value="KJA25992.1"/>
    <property type="molecule type" value="Genomic_DNA"/>
</dbReference>
<dbReference type="PANTHER" id="PTHR28265">
    <property type="entry name" value="MAINTENANCE OF TELOMERE CAPPING PROTEIN 1"/>
    <property type="match status" value="1"/>
</dbReference>
<sequence>MASKKSKQEEALKFLDDLDSFAPPPTDSTTAASTNVKSSPPAGSANEGEAAEVLAFLDEITQKSTEPVRATAGHTPRSGTPTLRKSTERVRLGGSMLSSSASSSTTSLNRNANLSQEKAESQAASSSQPAAGSGGGWGWGSVWSSATAAVQQAKSVVDEQVKHLPKNEQARKWGEGVYEYAKTTQLDKLGQDFKRVGLSTLTELLNVVAPPISEHEVIHVWLSHDMQGYEGIESLAYRSLARVLEQVQGGDLIVNRGNESRPKDSVNARELNAVDSYQSALKLSQANIEDVRKKNSEATTTTKNPNTAATYSHVFLRIQPFFNTFSQAASTESSSGVQKLQFLLYIFDPEHKLTHTTVTQAVPSEWLDIWDEYDWVEDLIADALRVGFEVLGQEYVVARMGWGAKDTSHAHEGSTSVDPGDKE</sequence>
<dbReference type="OMA" id="RIHLVHD"/>
<reference evidence="3" key="1">
    <citation type="submission" date="2014-04" db="EMBL/GenBank/DDBJ databases">
        <title>Evolutionary Origins and Diversification of the Mycorrhizal Mutualists.</title>
        <authorList>
            <consortium name="DOE Joint Genome Institute"/>
            <consortium name="Mycorrhizal Genomics Consortium"/>
            <person name="Kohler A."/>
            <person name="Kuo A."/>
            <person name="Nagy L.G."/>
            <person name="Floudas D."/>
            <person name="Copeland A."/>
            <person name="Barry K.W."/>
            <person name="Cichocki N."/>
            <person name="Veneault-Fourrey C."/>
            <person name="LaButti K."/>
            <person name="Lindquist E.A."/>
            <person name="Lipzen A."/>
            <person name="Lundell T."/>
            <person name="Morin E."/>
            <person name="Murat C."/>
            <person name="Riley R."/>
            <person name="Ohm R."/>
            <person name="Sun H."/>
            <person name="Tunlid A."/>
            <person name="Henrissat B."/>
            <person name="Grigoriev I.V."/>
            <person name="Hibbett D.S."/>
            <person name="Martin F."/>
        </authorList>
    </citation>
    <scope>NUCLEOTIDE SEQUENCE [LARGE SCALE GENOMIC DNA]</scope>
    <source>
        <strain evidence="3">FD-334 SS-4</strain>
    </source>
</reference>
<evidence type="ECO:0000256" key="1">
    <source>
        <dbReference type="SAM" id="MobiDB-lite"/>
    </source>
</evidence>
<evidence type="ECO:0000313" key="3">
    <source>
        <dbReference type="Proteomes" id="UP000054270"/>
    </source>
</evidence>
<dbReference type="OrthoDB" id="5594977at2759"/>
<evidence type="ECO:0008006" key="4">
    <source>
        <dbReference type="Google" id="ProtNLM"/>
    </source>
</evidence>
<feature type="compositionally biased region" description="Basic and acidic residues" evidence="1">
    <location>
        <begin position="1"/>
        <end position="16"/>
    </location>
</feature>
<keyword evidence="3" id="KW-1185">Reference proteome</keyword>
<feature type="region of interest" description="Disordered" evidence="1">
    <location>
        <begin position="1"/>
        <end position="136"/>
    </location>
</feature>
<feature type="non-terminal residue" evidence="2">
    <location>
        <position position="423"/>
    </location>
</feature>
<dbReference type="Proteomes" id="UP000054270">
    <property type="component" value="Unassembled WGS sequence"/>
</dbReference>
<dbReference type="AlphaFoldDB" id="A0A0D2LEN1"/>
<proteinExistence type="predicted"/>
<dbReference type="Pfam" id="PF10310">
    <property type="entry name" value="DUF5427"/>
    <property type="match status" value="1"/>
</dbReference>
<dbReference type="STRING" id="945553.A0A0D2LEN1"/>
<gene>
    <name evidence="2" type="ORF">HYPSUDRAFT_117825</name>
</gene>
<dbReference type="InterPro" id="IPR018814">
    <property type="entry name" value="DUF5427"/>
</dbReference>
<name>A0A0D2LEN1_HYPSF</name>
<accession>A0A0D2LEN1</accession>
<dbReference type="PANTHER" id="PTHR28265:SF1">
    <property type="entry name" value="MAINTENANCE OF TELOMERE CAPPING PROTEIN 1"/>
    <property type="match status" value="1"/>
</dbReference>
<evidence type="ECO:0000313" key="2">
    <source>
        <dbReference type="EMBL" id="KJA25992.1"/>
    </source>
</evidence>
<feature type="compositionally biased region" description="Low complexity" evidence="1">
    <location>
        <begin position="92"/>
        <end position="131"/>
    </location>
</feature>
<protein>
    <recommendedName>
        <fullName evidence="4">Maintenance of telomere capping protein 1</fullName>
    </recommendedName>
</protein>